<dbReference type="EMBL" id="JABEZW010000010">
    <property type="protein sequence ID" value="MBA0778439.1"/>
    <property type="molecule type" value="Genomic_DNA"/>
</dbReference>
<gene>
    <name evidence="1" type="ORF">Gotri_006305</name>
</gene>
<organism evidence="1 2">
    <name type="scientific">Gossypium trilobum</name>
    <dbReference type="NCBI Taxonomy" id="34281"/>
    <lineage>
        <taxon>Eukaryota</taxon>
        <taxon>Viridiplantae</taxon>
        <taxon>Streptophyta</taxon>
        <taxon>Embryophyta</taxon>
        <taxon>Tracheophyta</taxon>
        <taxon>Spermatophyta</taxon>
        <taxon>Magnoliopsida</taxon>
        <taxon>eudicotyledons</taxon>
        <taxon>Gunneridae</taxon>
        <taxon>Pentapetalae</taxon>
        <taxon>rosids</taxon>
        <taxon>malvids</taxon>
        <taxon>Malvales</taxon>
        <taxon>Malvaceae</taxon>
        <taxon>Malvoideae</taxon>
        <taxon>Gossypium</taxon>
    </lineage>
</organism>
<dbReference type="AlphaFoldDB" id="A0A7J9EZG5"/>
<comment type="caution">
    <text evidence="1">The sequence shown here is derived from an EMBL/GenBank/DDBJ whole genome shotgun (WGS) entry which is preliminary data.</text>
</comment>
<evidence type="ECO:0000313" key="1">
    <source>
        <dbReference type="EMBL" id="MBA0778439.1"/>
    </source>
</evidence>
<evidence type="ECO:0000313" key="2">
    <source>
        <dbReference type="Proteomes" id="UP000593568"/>
    </source>
</evidence>
<reference evidence="1 2" key="1">
    <citation type="journal article" date="2019" name="Genome Biol. Evol.">
        <title>Insights into the evolution of the New World diploid cottons (Gossypium, subgenus Houzingenia) based on genome sequencing.</title>
        <authorList>
            <person name="Grover C.E."/>
            <person name="Arick M.A. 2nd"/>
            <person name="Thrash A."/>
            <person name="Conover J.L."/>
            <person name="Sanders W.S."/>
            <person name="Peterson D.G."/>
            <person name="Frelichowski J.E."/>
            <person name="Scheffler J.A."/>
            <person name="Scheffler B.E."/>
            <person name="Wendel J.F."/>
        </authorList>
    </citation>
    <scope>NUCLEOTIDE SEQUENCE [LARGE SCALE GENOMIC DNA]</scope>
    <source>
        <strain evidence="1">8</strain>
        <tissue evidence="1">Leaf</tissue>
    </source>
</reference>
<sequence>MKDVEFLFIDFWVHVHDLPPRIASESLAKNLGNVMGKFLDSDVSS</sequence>
<accession>A0A7J9EZG5</accession>
<name>A0A7J9EZG5_9ROSI</name>
<evidence type="ECO:0008006" key="3">
    <source>
        <dbReference type="Google" id="ProtNLM"/>
    </source>
</evidence>
<proteinExistence type="predicted"/>
<protein>
    <recommendedName>
        <fullName evidence="3">DUF4283 domain-containing protein</fullName>
    </recommendedName>
</protein>
<dbReference type="Proteomes" id="UP000593568">
    <property type="component" value="Unassembled WGS sequence"/>
</dbReference>
<keyword evidence="2" id="KW-1185">Reference proteome</keyword>